<dbReference type="PANTHER" id="PTHR48111">
    <property type="entry name" value="REGULATOR OF RPOS"/>
    <property type="match status" value="1"/>
</dbReference>
<evidence type="ECO:0000256" key="1">
    <source>
        <dbReference type="ARBA" id="ARBA00022553"/>
    </source>
</evidence>
<protein>
    <submittedName>
        <fullName evidence="10">Heavy metal response regulator</fullName>
    </submittedName>
</protein>
<dbReference type="InterPro" id="IPR001867">
    <property type="entry name" value="OmpR/PhoB-type_DNA-bd"/>
</dbReference>
<feature type="modified residue" description="4-aspartylphosphate" evidence="6">
    <location>
        <position position="51"/>
    </location>
</feature>
<organism evidence="10 11">
    <name type="scientific">Desulfurella multipotens</name>
    <dbReference type="NCBI Taxonomy" id="79269"/>
    <lineage>
        <taxon>Bacteria</taxon>
        <taxon>Pseudomonadati</taxon>
        <taxon>Campylobacterota</taxon>
        <taxon>Desulfurellia</taxon>
        <taxon>Desulfurellales</taxon>
        <taxon>Desulfurellaceae</taxon>
        <taxon>Desulfurella</taxon>
    </lineage>
</organism>
<dbReference type="Pfam" id="PF00072">
    <property type="entry name" value="Response_reg"/>
    <property type="match status" value="1"/>
</dbReference>
<dbReference type="CDD" id="cd19935">
    <property type="entry name" value="REC_OmpR_CusR-like"/>
    <property type="match status" value="1"/>
</dbReference>
<keyword evidence="1 6" id="KW-0597">Phosphoprotein</keyword>
<dbReference type="PROSITE" id="PS50110">
    <property type="entry name" value="RESPONSE_REGULATORY"/>
    <property type="match status" value="1"/>
</dbReference>
<evidence type="ECO:0000313" key="10">
    <source>
        <dbReference type="EMBL" id="SDC18880.1"/>
    </source>
</evidence>
<keyword evidence="5" id="KW-0804">Transcription</keyword>
<proteinExistence type="predicted"/>
<dbReference type="OrthoDB" id="9793321at2"/>
<dbReference type="GO" id="GO:0000156">
    <property type="term" value="F:phosphorelay response regulator activity"/>
    <property type="evidence" value="ECO:0007669"/>
    <property type="project" value="TreeGrafter"/>
</dbReference>
<accession>A0A1G6JJF7</accession>
<dbReference type="SMART" id="SM00448">
    <property type="entry name" value="REC"/>
    <property type="match status" value="1"/>
</dbReference>
<evidence type="ECO:0000256" key="5">
    <source>
        <dbReference type="ARBA" id="ARBA00023163"/>
    </source>
</evidence>
<dbReference type="InterPro" id="IPR011006">
    <property type="entry name" value="CheY-like_superfamily"/>
</dbReference>
<dbReference type="PANTHER" id="PTHR48111:SF22">
    <property type="entry name" value="REGULATOR OF RPOS"/>
    <property type="match status" value="1"/>
</dbReference>
<reference evidence="11" key="1">
    <citation type="submission" date="2016-10" db="EMBL/GenBank/DDBJ databases">
        <authorList>
            <person name="Varghese N."/>
            <person name="Submissions S."/>
        </authorList>
    </citation>
    <scope>NUCLEOTIDE SEQUENCE [LARGE SCALE GENOMIC DNA]</scope>
    <source>
        <strain evidence="11">DSM 8415</strain>
    </source>
</reference>
<evidence type="ECO:0000256" key="6">
    <source>
        <dbReference type="PROSITE-ProRule" id="PRU00169"/>
    </source>
</evidence>
<dbReference type="Gene3D" id="6.10.250.690">
    <property type="match status" value="1"/>
</dbReference>
<feature type="domain" description="OmpR/PhoB-type" evidence="9">
    <location>
        <begin position="124"/>
        <end position="222"/>
    </location>
</feature>
<evidence type="ECO:0000256" key="7">
    <source>
        <dbReference type="PROSITE-ProRule" id="PRU01091"/>
    </source>
</evidence>
<evidence type="ECO:0000256" key="2">
    <source>
        <dbReference type="ARBA" id="ARBA00023012"/>
    </source>
</evidence>
<feature type="DNA-binding region" description="OmpR/PhoB-type" evidence="7">
    <location>
        <begin position="124"/>
        <end position="222"/>
    </location>
</feature>
<keyword evidence="11" id="KW-1185">Reference proteome</keyword>
<feature type="domain" description="Response regulatory" evidence="8">
    <location>
        <begin position="2"/>
        <end position="116"/>
    </location>
</feature>
<keyword evidence="4 7" id="KW-0238">DNA-binding</keyword>
<dbReference type="InterPro" id="IPR039420">
    <property type="entry name" value="WalR-like"/>
</dbReference>
<dbReference type="GO" id="GO:0005829">
    <property type="term" value="C:cytosol"/>
    <property type="evidence" value="ECO:0007669"/>
    <property type="project" value="TreeGrafter"/>
</dbReference>
<dbReference type="GO" id="GO:0032993">
    <property type="term" value="C:protein-DNA complex"/>
    <property type="evidence" value="ECO:0007669"/>
    <property type="project" value="TreeGrafter"/>
</dbReference>
<dbReference type="EMBL" id="FMYU01000003">
    <property type="protein sequence ID" value="SDC18880.1"/>
    <property type="molecule type" value="Genomic_DNA"/>
</dbReference>
<dbReference type="FunFam" id="1.10.10.10:FF:000005">
    <property type="entry name" value="Two-component system response regulator"/>
    <property type="match status" value="1"/>
</dbReference>
<dbReference type="AlphaFoldDB" id="A0A1G6JJF7"/>
<evidence type="ECO:0000256" key="3">
    <source>
        <dbReference type="ARBA" id="ARBA00023015"/>
    </source>
</evidence>
<dbReference type="Gene3D" id="1.10.10.10">
    <property type="entry name" value="Winged helix-like DNA-binding domain superfamily/Winged helix DNA-binding domain"/>
    <property type="match status" value="1"/>
</dbReference>
<evidence type="ECO:0000256" key="4">
    <source>
        <dbReference type="ARBA" id="ARBA00023125"/>
    </source>
</evidence>
<dbReference type="Pfam" id="PF00486">
    <property type="entry name" value="Trans_reg_C"/>
    <property type="match status" value="1"/>
</dbReference>
<name>A0A1G6JJF7_9BACT</name>
<gene>
    <name evidence="10" type="ORF">SAMN05660835_00415</name>
</gene>
<dbReference type="Proteomes" id="UP000199411">
    <property type="component" value="Unassembled WGS sequence"/>
</dbReference>
<dbReference type="GO" id="GO:0006355">
    <property type="term" value="P:regulation of DNA-templated transcription"/>
    <property type="evidence" value="ECO:0007669"/>
    <property type="project" value="InterPro"/>
</dbReference>
<dbReference type="PROSITE" id="PS51755">
    <property type="entry name" value="OMPR_PHOB"/>
    <property type="match status" value="1"/>
</dbReference>
<dbReference type="InterPro" id="IPR001789">
    <property type="entry name" value="Sig_transdc_resp-reg_receiver"/>
</dbReference>
<sequence length="223" mass="25795">MKIVLVEDDEKISSFIAKGFKELGYVIQVFDNGEDAYYFLMNENYDIAIIDIMLPKLNGFELIQKLREKANKTPIIVLSAKNATDDKVKGLELGADDYLTKPFVFSELLSRINAIYRRVNNIKETVLQYADLSLDILTREVIKDGKKIELQKKEYSLLEYLMRNAGRIVTKTMILESIWGYDFDPQTNVVDVLIHRLRKKIDDPFDIKLIHTVHGVGYVLKEK</sequence>
<dbReference type="InterPro" id="IPR036388">
    <property type="entry name" value="WH-like_DNA-bd_sf"/>
</dbReference>
<dbReference type="SUPFAM" id="SSF52172">
    <property type="entry name" value="CheY-like"/>
    <property type="match status" value="1"/>
</dbReference>
<evidence type="ECO:0000313" key="11">
    <source>
        <dbReference type="Proteomes" id="UP000199411"/>
    </source>
</evidence>
<dbReference type="GO" id="GO:0000976">
    <property type="term" value="F:transcription cis-regulatory region binding"/>
    <property type="evidence" value="ECO:0007669"/>
    <property type="project" value="TreeGrafter"/>
</dbReference>
<keyword evidence="2" id="KW-0902">Two-component regulatory system</keyword>
<keyword evidence="3" id="KW-0805">Transcription regulation</keyword>
<dbReference type="CDD" id="cd00383">
    <property type="entry name" value="trans_reg_C"/>
    <property type="match status" value="1"/>
</dbReference>
<dbReference type="Gene3D" id="3.40.50.2300">
    <property type="match status" value="1"/>
</dbReference>
<evidence type="ECO:0000259" key="8">
    <source>
        <dbReference type="PROSITE" id="PS50110"/>
    </source>
</evidence>
<dbReference type="RefSeq" id="WP_092127842.1">
    <property type="nucleotide sequence ID" value="NZ_FMYU01000003.1"/>
</dbReference>
<dbReference type="SMART" id="SM00862">
    <property type="entry name" value="Trans_reg_C"/>
    <property type="match status" value="1"/>
</dbReference>
<evidence type="ECO:0000259" key="9">
    <source>
        <dbReference type="PROSITE" id="PS51755"/>
    </source>
</evidence>